<dbReference type="RefSeq" id="WP_133617151.1">
    <property type="nucleotide sequence ID" value="NZ_SNYA01000006.1"/>
</dbReference>
<feature type="transmembrane region" description="Helical" evidence="6">
    <location>
        <begin position="105"/>
        <end position="127"/>
    </location>
</feature>
<keyword evidence="3 6" id="KW-0812">Transmembrane</keyword>
<organism evidence="8 9">
    <name type="scientific">Leucobacter luti</name>
    <dbReference type="NCBI Taxonomy" id="340320"/>
    <lineage>
        <taxon>Bacteria</taxon>
        <taxon>Bacillati</taxon>
        <taxon>Actinomycetota</taxon>
        <taxon>Actinomycetes</taxon>
        <taxon>Micrococcales</taxon>
        <taxon>Microbacteriaceae</taxon>
        <taxon>Leucobacter</taxon>
    </lineage>
</organism>
<dbReference type="InterPro" id="IPR051211">
    <property type="entry name" value="PG_lysyltransferase"/>
</dbReference>
<protein>
    <submittedName>
        <fullName evidence="8">Lysylphosphatidylglycerol synthetase-like protein (DUF2156 family)</fullName>
    </submittedName>
</protein>
<comment type="subcellular location">
    <subcellularLocation>
        <location evidence="1">Cell membrane</location>
        <topology evidence="1">Multi-pass membrane protein</topology>
    </subcellularLocation>
</comment>
<evidence type="ECO:0000256" key="4">
    <source>
        <dbReference type="ARBA" id="ARBA00022989"/>
    </source>
</evidence>
<dbReference type="OrthoDB" id="594838at2"/>
<feature type="transmembrane region" description="Helical" evidence="6">
    <location>
        <begin position="24"/>
        <end position="49"/>
    </location>
</feature>
<feature type="transmembrane region" description="Helical" evidence="6">
    <location>
        <begin position="321"/>
        <end position="346"/>
    </location>
</feature>
<dbReference type="GO" id="GO:0005886">
    <property type="term" value="C:plasma membrane"/>
    <property type="evidence" value="ECO:0007669"/>
    <property type="project" value="UniProtKB-SubCell"/>
</dbReference>
<feature type="transmembrane region" description="Helical" evidence="6">
    <location>
        <begin position="147"/>
        <end position="165"/>
    </location>
</feature>
<dbReference type="PANTHER" id="PTHR34697:SF2">
    <property type="entry name" value="PHOSPHATIDYLGLYCEROL LYSYLTRANSFERASE"/>
    <property type="match status" value="1"/>
</dbReference>
<evidence type="ECO:0000256" key="3">
    <source>
        <dbReference type="ARBA" id="ARBA00022692"/>
    </source>
</evidence>
<keyword evidence="5 6" id="KW-0472">Membrane</keyword>
<reference evidence="8 9" key="1">
    <citation type="submission" date="2019-03" db="EMBL/GenBank/DDBJ databases">
        <title>Genomic analyses of the natural microbiome of Caenorhabditis elegans.</title>
        <authorList>
            <person name="Samuel B."/>
        </authorList>
    </citation>
    <scope>NUCLEOTIDE SEQUENCE [LARGE SCALE GENOMIC DNA]</scope>
    <source>
        <strain evidence="8 9">JUb18</strain>
    </source>
</reference>
<evidence type="ECO:0000259" key="7">
    <source>
        <dbReference type="Pfam" id="PF09924"/>
    </source>
</evidence>
<feature type="domain" description="Phosphatidylglycerol lysyltransferase C-terminal" evidence="7">
    <location>
        <begin position="373"/>
        <end position="681"/>
    </location>
</feature>
<keyword evidence="4 6" id="KW-1133">Transmembrane helix</keyword>
<dbReference type="PANTHER" id="PTHR34697">
    <property type="entry name" value="PHOSPHATIDYLGLYCEROL LYSYLTRANSFERASE"/>
    <property type="match status" value="1"/>
</dbReference>
<dbReference type="AlphaFoldDB" id="A0A4R6RW69"/>
<dbReference type="GO" id="GO:0055091">
    <property type="term" value="P:phospholipid homeostasis"/>
    <property type="evidence" value="ECO:0007669"/>
    <property type="project" value="TreeGrafter"/>
</dbReference>
<accession>A0A4R6RW69</accession>
<dbReference type="InterPro" id="IPR024320">
    <property type="entry name" value="LPG_synthase_C"/>
</dbReference>
<evidence type="ECO:0000313" key="9">
    <source>
        <dbReference type="Proteomes" id="UP000295601"/>
    </source>
</evidence>
<comment type="caution">
    <text evidence="8">The sequence shown here is derived from an EMBL/GenBank/DDBJ whole genome shotgun (WGS) entry which is preliminary data.</text>
</comment>
<sequence length="718" mass="76660">MTDDAVSAAPARQQPRYLTVLRRFPLTITFVLALLAVGAASGTLLSAAADKPWYDRVATGLPAFADGRWWTIATSPFFVDHPVVYLTLLPLVVGGIGWAEWRFGWLRTAAIVVSGHIVGVLGAAGILLLVSQSGWHWAVDLTRAYDVGPSCGALAALVFAIATLPAPWRLRARIAVVLWTGISVLYLGQLHDLEHAVAMVAALVASGWLPAFRHPAGRPSEREWRLIAFSGLIAIGVIQVLDLIVPYNGPLGHNDPVSSLVDVGIDVLVIALIANGIRQGVRVAWIFALALGVFNLLAAAFAFAVVPLMVDLKLIASPSEILGTIIAPAALWAALLVILIAGRGAFRVTLRRSRRTLATEHLTTEEATSRLLHWGGGTISWMTTWRGNRHVAAGAGSEAQSGSSTPTGSITFQRHAGVAIMLGDPIVGPGQHGAALAEFERGAQRAGLIPCAFSASEVSAQAMPAGWRSVVVAEDTIVDLPGLAFTGKAWGAVRTAINRASREGIEFRMVRLADEPWSTLAQVRAISEQWTGDKGLPEMRFTLGTVEEALDPAVRVGIAVDADGSLHGITSWLPVHGPADPESGEPRVIGWTLDLMRRRDGGFGPVMEFLIASAAQHFSESGYEFLSLSGAPLVRPEEVAAGPVDQVLEQLGGLIEPLYGFKSLHRFKQKFNPRSAALYLLFRDEGDLPRIGIALTRAYLPDASLRDLVASATAEARE</sequence>
<keyword evidence="2" id="KW-1003">Cell membrane</keyword>
<feature type="transmembrane region" description="Helical" evidence="6">
    <location>
        <begin position="257"/>
        <end position="277"/>
    </location>
</feature>
<proteinExistence type="predicted"/>
<dbReference type="Pfam" id="PF09924">
    <property type="entry name" value="LPG_synthase_C"/>
    <property type="match status" value="1"/>
</dbReference>
<evidence type="ECO:0000256" key="1">
    <source>
        <dbReference type="ARBA" id="ARBA00004651"/>
    </source>
</evidence>
<feature type="transmembrane region" description="Helical" evidence="6">
    <location>
        <begin position="224"/>
        <end position="245"/>
    </location>
</feature>
<feature type="transmembrane region" description="Helical" evidence="6">
    <location>
        <begin position="172"/>
        <end position="189"/>
    </location>
</feature>
<keyword evidence="9" id="KW-1185">Reference proteome</keyword>
<feature type="transmembrane region" description="Helical" evidence="6">
    <location>
        <begin position="195"/>
        <end position="212"/>
    </location>
</feature>
<dbReference type="EMBL" id="SNYA01000006">
    <property type="protein sequence ID" value="TDP90707.1"/>
    <property type="molecule type" value="Genomic_DNA"/>
</dbReference>
<gene>
    <name evidence="8" type="ORF">EDF62_2356</name>
</gene>
<dbReference type="GO" id="GO:0016755">
    <property type="term" value="F:aminoacyltransferase activity"/>
    <property type="evidence" value="ECO:0007669"/>
    <property type="project" value="TreeGrafter"/>
</dbReference>
<dbReference type="Proteomes" id="UP000295601">
    <property type="component" value="Unassembled WGS sequence"/>
</dbReference>
<evidence type="ECO:0000313" key="8">
    <source>
        <dbReference type="EMBL" id="TDP90707.1"/>
    </source>
</evidence>
<evidence type="ECO:0000256" key="2">
    <source>
        <dbReference type="ARBA" id="ARBA00022475"/>
    </source>
</evidence>
<evidence type="ECO:0000256" key="5">
    <source>
        <dbReference type="ARBA" id="ARBA00023136"/>
    </source>
</evidence>
<feature type="transmembrane region" description="Helical" evidence="6">
    <location>
        <begin position="284"/>
        <end position="309"/>
    </location>
</feature>
<name>A0A4R6RW69_9MICO</name>
<evidence type="ECO:0000256" key="6">
    <source>
        <dbReference type="SAM" id="Phobius"/>
    </source>
</evidence>